<name>D6YBD4_THEBD</name>
<evidence type="ECO:0000313" key="3">
    <source>
        <dbReference type="EMBL" id="ADG88494.1"/>
    </source>
</evidence>
<accession>D6YBD4</accession>
<dbReference type="eggNOG" id="COG3393">
    <property type="taxonomic scope" value="Bacteria"/>
</dbReference>
<dbReference type="RefSeq" id="WP_013132027.1">
    <property type="nucleotide sequence ID" value="NC_014165.1"/>
</dbReference>
<reference evidence="3 4" key="1">
    <citation type="submission" date="2010-01" db="EMBL/GenBank/DDBJ databases">
        <title>The complete genome of Thermobispora bispora DSM 43833.</title>
        <authorList>
            <consortium name="US DOE Joint Genome Institute (JGI-PGF)"/>
            <person name="Lucas S."/>
            <person name="Copeland A."/>
            <person name="Lapidus A."/>
            <person name="Glavina del Rio T."/>
            <person name="Dalin E."/>
            <person name="Tice H."/>
            <person name="Bruce D."/>
            <person name="Goodwin L."/>
            <person name="Pitluck S."/>
            <person name="Kyrpides N."/>
            <person name="Mavromatis K."/>
            <person name="Ivanova N."/>
            <person name="Mikhailova N."/>
            <person name="Chertkov O."/>
            <person name="Brettin T."/>
            <person name="Detter J.C."/>
            <person name="Han C."/>
            <person name="Larimer F."/>
            <person name="Land M."/>
            <person name="Hauser L."/>
            <person name="Markowitz V."/>
            <person name="Cheng J.-F."/>
            <person name="Hugenholtz P."/>
            <person name="Woyke T."/>
            <person name="Wu D."/>
            <person name="Jando M."/>
            <person name="Schneider S."/>
            <person name="Klenk H.-P."/>
            <person name="Eisen J.A."/>
        </authorList>
    </citation>
    <scope>NUCLEOTIDE SEQUENCE [LARGE SCALE GENOMIC DNA]</scope>
    <source>
        <strain evidence="4">ATCC 19993 / DSM 43833 / CBS 139.67 / JCM 10125 / KCTC 9307 / NBRC 14880 / R51</strain>
    </source>
</reference>
<dbReference type="Gene3D" id="3.40.630.30">
    <property type="match status" value="1"/>
</dbReference>
<dbReference type="EMBL" id="CP001874">
    <property type="protein sequence ID" value="ADG88494.1"/>
    <property type="molecule type" value="Genomic_DNA"/>
</dbReference>
<gene>
    <name evidence="3" type="ordered locus">Tbis_1782</name>
</gene>
<keyword evidence="3" id="KW-0808">Transferase</keyword>
<dbReference type="SUPFAM" id="SSF55729">
    <property type="entry name" value="Acyl-CoA N-acyltransferases (Nat)"/>
    <property type="match status" value="1"/>
</dbReference>
<dbReference type="InterPro" id="IPR016181">
    <property type="entry name" value="Acyl_CoA_acyltransferase"/>
</dbReference>
<dbReference type="Pfam" id="PF08445">
    <property type="entry name" value="FR47"/>
    <property type="match status" value="1"/>
</dbReference>
<feature type="domain" description="N-acetyltransferase" evidence="2">
    <location>
        <begin position="105"/>
        <end position="263"/>
    </location>
</feature>
<dbReference type="AlphaFoldDB" id="D6YBD4"/>
<dbReference type="PROSITE" id="PS51186">
    <property type="entry name" value="GNAT"/>
    <property type="match status" value="1"/>
</dbReference>
<dbReference type="Proteomes" id="UP000006640">
    <property type="component" value="Chromosome"/>
</dbReference>
<keyword evidence="4" id="KW-1185">Reference proteome</keyword>
<dbReference type="InterPro" id="IPR013653">
    <property type="entry name" value="GCN5-like_dom"/>
</dbReference>
<dbReference type="InterPro" id="IPR000182">
    <property type="entry name" value="GNAT_dom"/>
</dbReference>
<evidence type="ECO:0000313" key="4">
    <source>
        <dbReference type="Proteomes" id="UP000006640"/>
    </source>
</evidence>
<sequence length="263" mass="28504">MRELTSIDQVTDACGDDDLIMWAAQGMKPGIRAWAHRDAVAVASPHASRRHRLAVAGRPEHAVPLVRHALAEVGRRFRPFGDAELIDAVAHAIPELDKPHHFSWMTLRELTPPAPGRGPGDRSDGVEPPAWLRPEDDPQVDLLLKEASPESYAVPGIPGVRRWAGIRSTTGELLAVAADAWSAPTVGLLAGVATAVPARGRGLGERICRFVVEELLATYGRASLMVDDWNAAAIRVYERIGFARRPVAAARFPQPGGHDLFDD</sequence>
<organism evidence="3 4">
    <name type="scientific">Thermobispora bispora (strain ATCC 19993 / DSM 43833 / CBS 139.67 / JCM 10125 / KCTC 9307 / NBRC 14880 / R51)</name>
    <dbReference type="NCBI Taxonomy" id="469371"/>
    <lineage>
        <taxon>Bacteria</taxon>
        <taxon>Bacillati</taxon>
        <taxon>Actinomycetota</taxon>
        <taxon>Actinomycetes</taxon>
        <taxon>Streptosporangiales</taxon>
        <taxon>Streptosporangiaceae</taxon>
        <taxon>Thermobispora</taxon>
    </lineage>
</organism>
<dbReference type="GO" id="GO:0016747">
    <property type="term" value="F:acyltransferase activity, transferring groups other than amino-acyl groups"/>
    <property type="evidence" value="ECO:0007669"/>
    <property type="project" value="InterPro"/>
</dbReference>
<dbReference type="KEGG" id="tbi:Tbis_1782"/>
<evidence type="ECO:0000259" key="2">
    <source>
        <dbReference type="PROSITE" id="PS51186"/>
    </source>
</evidence>
<evidence type="ECO:0000256" key="1">
    <source>
        <dbReference type="SAM" id="MobiDB-lite"/>
    </source>
</evidence>
<feature type="region of interest" description="Disordered" evidence="1">
    <location>
        <begin position="109"/>
        <end position="132"/>
    </location>
</feature>
<dbReference type="HOGENOM" id="CLU_104058_0_0_11"/>
<proteinExistence type="predicted"/>
<protein>
    <submittedName>
        <fullName evidence="3">GCN5-related N-acetyltransferase</fullName>
    </submittedName>
</protein>
<dbReference type="OrthoDB" id="3700890at2"/>